<dbReference type="OrthoDB" id="6711939at2"/>
<evidence type="ECO:0000313" key="3">
    <source>
        <dbReference type="Proteomes" id="UP000245977"/>
    </source>
</evidence>
<proteinExistence type="predicted"/>
<dbReference type="InterPro" id="IPR012332">
    <property type="entry name" value="Autotransporter_pectin_lyase_C"/>
</dbReference>
<organism evidence="2 3">
    <name type="scientific">Acinetobacter defluvii</name>
    <dbReference type="NCBI Taxonomy" id="1871111"/>
    <lineage>
        <taxon>Bacteria</taxon>
        <taxon>Pseudomonadati</taxon>
        <taxon>Pseudomonadota</taxon>
        <taxon>Gammaproteobacteria</taxon>
        <taxon>Moraxellales</taxon>
        <taxon>Moraxellaceae</taxon>
        <taxon>Acinetobacter</taxon>
    </lineage>
</organism>
<dbReference type="KEGG" id="adv:DJ533_13085"/>
<sequence>MQKIISGLMFSMLLTCSSLSLAAVCNKTITNTALGQLIVPTGATCTLNMAAVDGSINVQKNANLVLNNSSVSGAIQADTAKSLKLVNSSVEGDVNAASGSTQISLNKAMISGNLYCSNIKLQSNMSSIEGKIIGKCQ</sequence>
<reference evidence="2" key="1">
    <citation type="submission" date="2019-08" db="EMBL/GenBank/DDBJ databases">
        <title>The complete genome of Acinetobacter defluvii strain WCHAD010030.</title>
        <authorList>
            <person name="Hu Y."/>
            <person name="Qin J."/>
            <person name="Feng Y."/>
            <person name="Zong Z."/>
        </authorList>
    </citation>
    <scope>NUCLEOTIDE SEQUENCE</scope>
    <source>
        <strain evidence="2">WCHA30</strain>
    </source>
</reference>
<dbReference type="RefSeq" id="WP_065995356.1">
    <property type="nucleotide sequence ID" value="NZ_CP029397.2"/>
</dbReference>
<evidence type="ECO:0008006" key="4">
    <source>
        <dbReference type="Google" id="ProtNLM"/>
    </source>
</evidence>
<keyword evidence="3" id="KW-1185">Reference proteome</keyword>
<name>A0A2S2FEP6_9GAMM</name>
<gene>
    <name evidence="2" type="ORF">DJ533_13085</name>
</gene>
<dbReference type="Gene3D" id="2.160.20.20">
    <property type="match status" value="1"/>
</dbReference>
<keyword evidence="1" id="KW-0732">Signal</keyword>
<feature type="signal peptide" evidence="1">
    <location>
        <begin position="1"/>
        <end position="22"/>
    </location>
</feature>
<accession>A0A2S2FEP6</accession>
<dbReference type="AlphaFoldDB" id="A0A2S2FEP6"/>
<evidence type="ECO:0000313" key="2">
    <source>
        <dbReference type="EMBL" id="AWL29443.1"/>
    </source>
</evidence>
<dbReference type="Proteomes" id="UP000245977">
    <property type="component" value="Chromosome"/>
</dbReference>
<evidence type="ECO:0000256" key="1">
    <source>
        <dbReference type="SAM" id="SignalP"/>
    </source>
</evidence>
<protein>
    <recommendedName>
        <fullName evidence="4">DUF3060 domain-containing protein</fullName>
    </recommendedName>
</protein>
<feature type="chain" id="PRO_5015553666" description="DUF3060 domain-containing protein" evidence="1">
    <location>
        <begin position="23"/>
        <end position="137"/>
    </location>
</feature>
<dbReference type="EMBL" id="CP029397">
    <property type="protein sequence ID" value="AWL29443.1"/>
    <property type="molecule type" value="Genomic_DNA"/>
</dbReference>